<dbReference type="Pfam" id="PF03816">
    <property type="entry name" value="LytR_cpsA_psr"/>
    <property type="match status" value="1"/>
</dbReference>
<dbReference type="SUPFAM" id="SSF57997">
    <property type="entry name" value="Tropomyosin"/>
    <property type="match status" value="1"/>
</dbReference>
<dbReference type="PANTHER" id="PTHR33392:SF6">
    <property type="entry name" value="POLYISOPRENYL-TEICHOIC ACID--PEPTIDOGLYCAN TEICHOIC ACID TRANSFERASE TAGU"/>
    <property type="match status" value="1"/>
</dbReference>
<sequence>MRRSKRKKKSGYGKKILLTMLVLTLSLVMAGGLYFFHLAQKIEDDTSDVSNGKVIEDKKNEDKNDNSSREENYITNILLIGTDNRMDGEGERSDAIMILTIDEKNKDMRLTSLMRDSYVHIPESNNRSDSWEKLNHSYAYGGASLLMETIQENFDIKLDKYVKIDFGGFKTVVEILGGIDVNINDNEELNELNRCLLLDVYDDPSKKGYTKFRNILERARLLDARDEGAAYRIKDNPNITREEYNYIAGIADFKWETGNTHLDGRQALAYSRMRHSTGGSFGRTSRQREVINLLINKLSGLNYFSLAEEMTNYVKTNIDLGEMLGLAKKVLKINNFDIKQMQIPPDELTEGRIYKGVYVFLMDLGQVKKAMHDFIFEDIEYVPSNYEKFDYKSSEYYYYQPPKPEKPAEEENEVPGDNDSNNENNNTEDNSDGEQNSGEGDNESEENNDSNEGIDNPNEGIDNPNEEIDNPNEGIDNPNEEIDNPNEGIDNPNEGIDNPNEGIDNPNEGIDNPNEGTDNPNEGIDNPNEGIDNPNEEISNPNEEINNPNEEINNPNEGINNPNEGINNPNEESNPDVDFDISEE</sequence>
<dbReference type="PANTHER" id="PTHR33392">
    <property type="entry name" value="POLYISOPRENYL-TEICHOIC ACID--PEPTIDOGLYCAN TEICHOIC ACID TRANSFERASE TAGU"/>
    <property type="match status" value="1"/>
</dbReference>
<evidence type="ECO:0000259" key="3">
    <source>
        <dbReference type="Pfam" id="PF03816"/>
    </source>
</evidence>
<evidence type="ECO:0000313" key="5">
    <source>
        <dbReference type="Proteomes" id="UP001056429"/>
    </source>
</evidence>
<organism evidence="4 5">
    <name type="scientific">Oceanirhabdus seepicola</name>
    <dbReference type="NCBI Taxonomy" id="2828781"/>
    <lineage>
        <taxon>Bacteria</taxon>
        <taxon>Bacillati</taxon>
        <taxon>Bacillota</taxon>
        <taxon>Clostridia</taxon>
        <taxon>Eubacteriales</taxon>
        <taxon>Clostridiaceae</taxon>
        <taxon>Oceanirhabdus</taxon>
    </lineage>
</organism>
<name>A0A9J6NVW2_9CLOT</name>
<evidence type="ECO:0000256" key="2">
    <source>
        <dbReference type="SAM" id="MobiDB-lite"/>
    </source>
</evidence>
<feature type="compositionally biased region" description="Acidic residues" evidence="2">
    <location>
        <begin position="573"/>
        <end position="584"/>
    </location>
</feature>
<dbReference type="InterPro" id="IPR050922">
    <property type="entry name" value="LytR/CpsA/Psr_CW_biosynth"/>
</dbReference>
<dbReference type="RefSeq" id="WP_250857272.1">
    <property type="nucleotide sequence ID" value="NZ_JAGSOJ010000001.1"/>
</dbReference>
<reference evidence="4" key="2">
    <citation type="submission" date="2021-04" db="EMBL/GenBank/DDBJ databases">
        <authorList>
            <person name="Dong X."/>
        </authorList>
    </citation>
    <scope>NUCLEOTIDE SEQUENCE</scope>
    <source>
        <strain evidence="4">ZWT</strain>
    </source>
</reference>
<evidence type="ECO:0000256" key="1">
    <source>
        <dbReference type="ARBA" id="ARBA00006068"/>
    </source>
</evidence>
<reference evidence="4" key="1">
    <citation type="journal article" date="2021" name="mSystems">
        <title>Bacteria and Archaea Synergistically Convert Glycine Betaine to Biogenic Methane in the Formosa Cold Seep of the South China Sea.</title>
        <authorList>
            <person name="Li L."/>
            <person name="Zhang W."/>
            <person name="Zhang S."/>
            <person name="Song L."/>
            <person name="Sun Q."/>
            <person name="Zhang H."/>
            <person name="Xiang H."/>
            <person name="Dong X."/>
        </authorList>
    </citation>
    <scope>NUCLEOTIDE SEQUENCE</scope>
    <source>
        <strain evidence="4">ZWT</strain>
    </source>
</reference>
<dbReference type="NCBIfam" id="TIGR00350">
    <property type="entry name" value="lytR_cpsA_psr"/>
    <property type="match status" value="1"/>
</dbReference>
<dbReference type="InterPro" id="IPR004474">
    <property type="entry name" value="LytR_CpsA_psr"/>
</dbReference>
<feature type="compositionally biased region" description="Acidic residues" evidence="2">
    <location>
        <begin position="440"/>
        <end position="449"/>
    </location>
</feature>
<proteinExistence type="inferred from homology"/>
<keyword evidence="5" id="KW-1185">Reference proteome</keyword>
<gene>
    <name evidence="4" type="ORF">KDK92_01515</name>
</gene>
<dbReference type="Proteomes" id="UP001056429">
    <property type="component" value="Unassembled WGS sequence"/>
</dbReference>
<feature type="region of interest" description="Disordered" evidence="2">
    <location>
        <begin position="400"/>
        <end position="584"/>
    </location>
</feature>
<protein>
    <submittedName>
        <fullName evidence="4">LCP family protein</fullName>
    </submittedName>
</protein>
<comment type="similarity">
    <text evidence="1">Belongs to the LytR/CpsA/Psr (LCP) family.</text>
</comment>
<feature type="compositionally biased region" description="Low complexity" evidence="2">
    <location>
        <begin position="417"/>
        <end position="439"/>
    </location>
</feature>
<dbReference type="EMBL" id="JAGSOJ010000001">
    <property type="protein sequence ID" value="MCM1988403.1"/>
    <property type="molecule type" value="Genomic_DNA"/>
</dbReference>
<evidence type="ECO:0000313" key="4">
    <source>
        <dbReference type="EMBL" id="MCM1988403.1"/>
    </source>
</evidence>
<dbReference type="Gene3D" id="3.40.630.190">
    <property type="entry name" value="LCP protein"/>
    <property type="match status" value="1"/>
</dbReference>
<comment type="caution">
    <text evidence="4">The sequence shown here is derived from an EMBL/GenBank/DDBJ whole genome shotgun (WGS) entry which is preliminary data.</text>
</comment>
<feature type="compositionally biased region" description="Low complexity" evidence="2">
    <location>
        <begin position="536"/>
        <end position="572"/>
    </location>
</feature>
<dbReference type="AlphaFoldDB" id="A0A9J6NVW2"/>
<accession>A0A9J6NVW2</accession>
<feature type="domain" description="Cell envelope-related transcriptional attenuator" evidence="3">
    <location>
        <begin position="92"/>
        <end position="298"/>
    </location>
</feature>